<sequence>MAPIAAPAAVVPAVPLSTRCWVGVMPAQPDTTAAPKQPNKILDFIAAISLGL</sequence>
<dbReference type="EMBL" id="OZ026884">
    <property type="protein sequence ID" value="CAL1241911.1"/>
    <property type="molecule type" value="Genomic_DNA"/>
</dbReference>
<dbReference type="Proteomes" id="UP001497493">
    <property type="component" value="Chromosome"/>
</dbReference>
<name>A0ABP1CCK9_9GAMM</name>
<evidence type="ECO:0000313" key="1">
    <source>
        <dbReference type="EMBL" id="CAL1241911.1"/>
    </source>
</evidence>
<keyword evidence="2" id="KW-1185">Reference proteome</keyword>
<gene>
    <name evidence="1" type="ORF">MECH1_V1_3135</name>
</gene>
<accession>A0ABP1CCK9</accession>
<evidence type="ECO:0000313" key="2">
    <source>
        <dbReference type="Proteomes" id="UP001497493"/>
    </source>
</evidence>
<proteinExistence type="predicted"/>
<protein>
    <submittedName>
        <fullName evidence="1">Uncharacterized protein</fullName>
    </submittedName>
</protein>
<organism evidence="1 2">
    <name type="scientific">Candidatus Methylocalor cossyra</name>
    <dbReference type="NCBI Taxonomy" id="3108543"/>
    <lineage>
        <taxon>Bacteria</taxon>
        <taxon>Pseudomonadati</taxon>
        <taxon>Pseudomonadota</taxon>
        <taxon>Gammaproteobacteria</taxon>
        <taxon>Methylococcales</taxon>
        <taxon>Methylococcaceae</taxon>
        <taxon>Candidatus Methylocalor</taxon>
    </lineage>
</organism>
<reference evidence="1 2" key="1">
    <citation type="submission" date="2024-04" db="EMBL/GenBank/DDBJ databases">
        <authorList>
            <person name="Cremers G."/>
        </authorList>
    </citation>
    <scope>NUCLEOTIDE SEQUENCE [LARGE SCALE GENOMIC DNA]</scope>
    <source>
        <strain evidence="1">MeCH1-AG</strain>
    </source>
</reference>